<evidence type="ECO:0000313" key="1">
    <source>
        <dbReference type="EMBL" id="KAI0054276.1"/>
    </source>
</evidence>
<reference evidence="1" key="2">
    <citation type="journal article" date="2022" name="New Phytol.">
        <title>Evolutionary transition to the ectomycorrhizal habit in the genomes of a hyperdiverse lineage of mushroom-forming fungi.</title>
        <authorList>
            <person name="Looney B."/>
            <person name="Miyauchi S."/>
            <person name="Morin E."/>
            <person name="Drula E."/>
            <person name="Courty P.E."/>
            <person name="Kohler A."/>
            <person name="Kuo A."/>
            <person name="LaButti K."/>
            <person name="Pangilinan J."/>
            <person name="Lipzen A."/>
            <person name="Riley R."/>
            <person name="Andreopoulos W."/>
            <person name="He G."/>
            <person name="Johnson J."/>
            <person name="Nolan M."/>
            <person name="Tritt A."/>
            <person name="Barry K.W."/>
            <person name="Grigoriev I.V."/>
            <person name="Nagy L.G."/>
            <person name="Hibbett D."/>
            <person name="Henrissat B."/>
            <person name="Matheny P.B."/>
            <person name="Labbe J."/>
            <person name="Martin F.M."/>
        </authorList>
    </citation>
    <scope>NUCLEOTIDE SEQUENCE</scope>
    <source>
        <strain evidence="1">HHB10654</strain>
    </source>
</reference>
<reference evidence="1" key="1">
    <citation type="submission" date="2021-03" db="EMBL/GenBank/DDBJ databases">
        <authorList>
            <consortium name="DOE Joint Genome Institute"/>
            <person name="Ahrendt S."/>
            <person name="Looney B.P."/>
            <person name="Miyauchi S."/>
            <person name="Morin E."/>
            <person name="Drula E."/>
            <person name="Courty P.E."/>
            <person name="Chicoki N."/>
            <person name="Fauchery L."/>
            <person name="Kohler A."/>
            <person name="Kuo A."/>
            <person name="Labutti K."/>
            <person name="Pangilinan J."/>
            <person name="Lipzen A."/>
            <person name="Riley R."/>
            <person name="Andreopoulos W."/>
            <person name="He G."/>
            <person name="Johnson J."/>
            <person name="Barry K.W."/>
            <person name="Grigoriev I.V."/>
            <person name="Nagy L."/>
            <person name="Hibbett D."/>
            <person name="Henrissat B."/>
            <person name="Matheny P.B."/>
            <person name="Labbe J."/>
            <person name="Martin F."/>
        </authorList>
    </citation>
    <scope>NUCLEOTIDE SEQUENCE</scope>
    <source>
        <strain evidence="1">HHB10654</strain>
    </source>
</reference>
<keyword evidence="2" id="KW-1185">Reference proteome</keyword>
<dbReference type="EMBL" id="MU277556">
    <property type="protein sequence ID" value="KAI0054276.1"/>
    <property type="molecule type" value="Genomic_DNA"/>
</dbReference>
<dbReference type="Proteomes" id="UP000814140">
    <property type="component" value="Unassembled WGS sequence"/>
</dbReference>
<protein>
    <submittedName>
        <fullName evidence="1">Uncharacterized protein</fullName>
    </submittedName>
</protein>
<sequence length="120" mass="13305">MVKLETIFDALGDEYPPPLPSRPSTVSLPHLTSLKIDAFHERSLELVSRLVIPVTASVLVDFRNLESHHFSHPIMVTFRGISRLPRAILLEETPTVLLRLSADSLDLPCGGILVIDEAEL</sequence>
<accession>A0ACB8SEB0</accession>
<evidence type="ECO:0000313" key="2">
    <source>
        <dbReference type="Proteomes" id="UP000814140"/>
    </source>
</evidence>
<comment type="caution">
    <text evidence="1">The sequence shown here is derived from an EMBL/GenBank/DDBJ whole genome shotgun (WGS) entry which is preliminary data.</text>
</comment>
<gene>
    <name evidence="1" type="ORF">BV25DRAFT_1922845</name>
</gene>
<proteinExistence type="predicted"/>
<organism evidence="1 2">
    <name type="scientific">Artomyces pyxidatus</name>
    <dbReference type="NCBI Taxonomy" id="48021"/>
    <lineage>
        <taxon>Eukaryota</taxon>
        <taxon>Fungi</taxon>
        <taxon>Dikarya</taxon>
        <taxon>Basidiomycota</taxon>
        <taxon>Agaricomycotina</taxon>
        <taxon>Agaricomycetes</taxon>
        <taxon>Russulales</taxon>
        <taxon>Auriscalpiaceae</taxon>
        <taxon>Artomyces</taxon>
    </lineage>
</organism>
<name>A0ACB8SEB0_9AGAM</name>